<keyword evidence="1" id="KW-0488">Methylation</keyword>
<feature type="region of interest" description="Disordered" evidence="5">
    <location>
        <begin position="284"/>
        <end position="306"/>
    </location>
</feature>
<dbReference type="InterPro" id="IPR004090">
    <property type="entry name" value="Chemotax_Me-accpt_rcpt"/>
</dbReference>
<dbReference type="CDD" id="cd11386">
    <property type="entry name" value="MCP_signal"/>
    <property type="match status" value="1"/>
</dbReference>
<gene>
    <name evidence="9" type="ORF">H8K47_13745</name>
</gene>
<dbReference type="SMART" id="SM00304">
    <property type="entry name" value="HAMP"/>
    <property type="match status" value="1"/>
</dbReference>
<comment type="similarity">
    <text evidence="2">Belongs to the methyl-accepting chemotaxis (MCP) protein family.</text>
</comment>
<organism evidence="9 10">
    <name type="scientific">Undibacterium rugosum</name>
    <dbReference type="NCBI Taxonomy" id="2762291"/>
    <lineage>
        <taxon>Bacteria</taxon>
        <taxon>Pseudomonadati</taxon>
        <taxon>Pseudomonadota</taxon>
        <taxon>Betaproteobacteria</taxon>
        <taxon>Burkholderiales</taxon>
        <taxon>Oxalobacteraceae</taxon>
        <taxon>Undibacterium</taxon>
    </lineage>
</organism>
<name>A0A923I4W5_9BURK</name>
<comment type="caution">
    <text evidence="9">The sequence shown here is derived from an EMBL/GenBank/DDBJ whole genome shotgun (WGS) entry which is preliminary data.</text>
</comment>
<feature type="compositionally biased region" description="Low complexity" evidence="5">
    <location>
        <begin position="526"/>
        <end position="537"/>
    </location>
</feature>
<dbReference type="GO" id="GO:0007165">
    <property type="term" value="P:signal transduction"/>
    <property type="evidence" value="ECO:0007669"/>
    <property type="project" value="UniProtKB-KW"/>
</dbReference>
<evidence type="ECO:0000313" key="10">
    <source>
        <dbReference type="Proteomes" id="UP000612361"/>
    </source>
</evidence>
<evidence type="ECO:0000256" key="3">
    <source>
        <dbReference type="PROSITE-ProRule" id="PRU00284"/>
    </source>
</evidence>
<dbReference type="PANTHER" id="PTHR43531:SF14">
    <property type="entry name" value="METHYL-ACCEPTING CHEMOTAXIS PROTEIN I-RELATED"/>
    <property type="match status" value="1"/>
</dbReference>
<dbReference type="PANTHER" id="PTHR43531">
    <property type="entry name" value="PROTEIN ICFG"/>
    <property type="match status" value="1"/>
</dbReference>
<evidence type="ECO:0000256" key="2">
    <source>
        <dbReference type="ARBA" id="ARBA00029447"/>
    </source>
</evidence>
<evidence type="ECO:0000259" key="7">
    <source>
        <dbReference type="PROSITE" id="PS50111"/>
    </source>
</evidence>
<evidence type="ECO:0000313" key="9">
    <source>
        <dbReference type="EMBL" id="MBC3936430.1"/>
    </source>
</evidence>
<dbReference type="Gene3D" id="6.10.340.10">
    <property type="match status" value="1"/>
</dbReference>
<evidence type="ECO:0000256" key="1">
    <source>
        <dbReference type="ARBA" id="ARBA00022481"/>
    </source>
</evidence>
<dbReference type="PROSITE" id="PS50885">
    <property type="entry name" value="HAMP"/>
    <property type="match status" value="1"/>
</dbReference>
<dbReference type="SUPFAM" id="SSF58104">
    <property type="entry name" value="Methyl-accepting chemotaxis protein (MCP) signaling domain"/>
    <property type="match status" value="1"/>
</dbReference>
<dbReference type="Gene3D" id="1.10.287.950">
    <property type="entry name" value="Methyl-accepting chemotaxis protein"/>
    <property type="match status" value="1"/>
</dbReference>
<dbReference type="EMBL" id="JACOGG010000014">
    <property type="protein sequence ID" value="MBC3936430.1"/>
    <property type="molecule type" value="Genomic_DNA"/>
</dbReference>
<dbReference type="Pfam" id="PF12729">
    <property type="entry name" value="4HB_MCP_1"/>
    <property type="match status" value="1"/>
</dbReference>
<dbReference type="GO" id="GO:0004888">
    <property type="term" value="F:transmembrane signaling receptor activity"/>
    <property type="evidence" value="ECO:0007669"/>
    <property type="project" value="InterPro"/>
</dbReference>
<feature type="region of interest" description="Disordered" evidence="5">
    <location>
        <begin position="514"/>
        <end position="559"/>
    </location>
</feature>
<keyword evidence="6" id="KW-0472">Membrane</keyword>
<evidence type="ECO:0000256" key="6">
    <source>
        <dbReference type="SAM" id="Phobius"/>
    </source>
</evidence>
<protein>
    <submittedName>
        <fullName evidence="9">MCP four helix bundle domain-containing protein</fullName>
    </submittedName>
</protein>
<dbReference type="InterPro" id="IPR003660">
    <property type="entry name" value="HAMP_dom"/>
</dbReference>
<feature type="domain" description="Methyl-accepting transducer" evidence="7">
    <location>
        <begin position="267"/>
        <end position="496"/>
    </location>
</feature>
<dbReference type="CDD" id="cd06225">
    <property type="entry name" value="HAMP"/>
    <property type="match status" value="1"/>
</dbReference>
<keyword evidence="3" id="KW-0807">Transducer</keyword>
<feature type="transmembrane region" description="Helical" evidence="6">
    <location>
        <begin position="188"/>
        <end position="208"/>
    </location>
</feature>
<dbReference type="FunFam" id="1.10.287.950:FF:000002">
    <property type="entry name" value="Methyl-accepting chemotaxis protein"/>
    <property type="match status" value="1"/>
</dbReference>
<proteinExistence type="inferred from homology"/>
<dbReference type="PROSITE" id="PS50111">
    <property type="entry name" value="CHEMOTAXIS_TRANSDUC_2"/>
    <property type="match status" value="1"/>
</dbReference>
<evidence type="ECO:0000259" key="8">
    <source>
        <dbReference type="PROSITE" id="PS50885"/>
    </source>
</evidence>
<keyword evidence="4" id="KW-0175">Coiled coil</keyword>
<dbReference type="AlphaFoldDB" id="A0A923I4W5"/>
<dbReference type="CDD" id="cd19411">
    <property type="entry name" value="MCP2201-like_sensor"/>
    <property type="match status" value="1"/>
</dbReference>
<keyword evidence="6" id="KW-0812">Transmembrane</keyword>
<dbReference type="GO" id="GO:0006935">
    <property type="term" value="P:chemotaxis"/>
    <property type="evidence" value="ECO:0007669"/>
    <property type="project" value="InterPro"/>
</dbReference>
<evidence type="ECO:0000256" key="5">
    <source>
        <dbReference type="SAM" id="MobiDB-lite"/>
    </source>
</evidence>
<dbReference type="InterPro" id="IPR004089">
    <property type="entry name" value="MCPsignal_dom"/>
</dbReference>
<dbReference type="Pfam" id="PF00015">
    <property type="entry name" value="MCPsignal"/>
    <property type="match status" value="1"/>
</dbReference>
<reference evidence="9" key="1">
    <citation type="submission" date="2020-08" db="EMBL/GenBank/DDBJ databases">
        <title>Novel species isolated from subtropical streams in China.</title>
        <authorList>
            <person name="Lu H."/>
        </authorList>
    </citation>
    <scope>NUCLEOTIDE SEQUENCE</scope>
    <source>
        <strain evidence="9">CY7W</strain>
    </source>
</reference>
<dbReference type="SMART" id="SM00283">
    <property type="entry name" value="MA"/>
    <property type="match status" value="1"/>
</dbReference>
<feature type="coiled-coil region" evidence="4">
    <location>
        <begin position="102"/>
        <end position="178"/>
    </location>
</feature>
<dbReference type="Pfam" id="PF00672">
    <property type="entry name" value="HAMP"/>
    <property type="match status" value="1"/>
</dbReference>
<keyword evidence="10" id="KW-1185">Reference proteome</keyword>
<feature type="domain" description="HAMP" evidence="8">
    <location>
        <begin position="210"/>
        <end position="262"/>
    </location>
</feature>
<dbReference type="PRINTS" id="PR00260">
    <property type="entry name" value="CHEMTRNSDUCR"/>
</dbReference>
<accession>A0A923I4W5</accession>
<dbReference type="InterPro" id="IPR047347">
    <property type="entry name" value="YvaQ-like_sensor"/>
</dbReference>
<evidence type="ECO:0000256" key="4">
    <source>
        <dbReference type="SAM" id="Coils"/>
    </source>
</evidence>
<sequence length="559" mass="60084">MKQLSVGKRLGLGFALILLLSICSTLVGLTQLNSVASATRTLLQEPLATERLMSDWYRNIHTGIRRTAAIAKSSDPSLATFFEADQAESSRTSAELLKEITLKMKSEKEQKLLKEVSELREAYLAARNKIVALKKEGQADEANALLDQKFVPTSSAYVKKVEEILKEQRLQIDETAADIQKSYENSRVLLVVLILLSSLFAIVCAWLMTNSITHPLHEATEVAQKMAQGDLRDHLEVTRGDEIGMLMNAINGISAGLSHVIADVREGTQAINVAASEIASGNADLSSRTENQASSLEETASSMEELTSTVKQNADNARQANQLVVSASGVAVRGGEVVGQVVETMGSIKESSNKIVDIIAVIDGIAFQTNILALNAAVEAARAGEQGRGFAVVASEVRNLAQRSASAAKEIKALIDDSVGKVEHGSKLVDTAGKTMADIVNSVQQVADIMAEISSASQEQSSGIEQVNLAINQMDEMTQQNAALVEQAAAAAESMRDQSEKLSHVVEQFRVTHLTAPGTPAPRPAPVRSSPPAKSPVIRPAQLNRPATRKSDEQDWEEF</sequence>
<dbReference type="Proteomes" id="UP000612361">
    <property type="component" value="Unassembled WGS sequence"/>
</dbReference>
<keyword evidence="6" id="KW-1133">Transmembrane helix</keyword>
<dbReference type="InterPro" id="IPR024478">
    <property type="entry name" value="HlyB_4HB_MCP"/>
</dbReference>
<feature type="coiled-coil region" evidence="4">
    <location>
        <begin position="467"/>
        <end position="494"/>
    </location>
</feature>
<dbReference type="RefSeq" id="WP_186881980.1">
    <property type="nucleotide sequence ID" value="NZ_JACOGG010000014.1"/>
</dbReference>
<dbReference type="InterPro" id="IPR051310">
    <property type="entry name" value="MCP_chemotaxis"/>
</dbReference>
<dbReference type="GO" id="GO:0005886">
    <property type="term" value="C:plasma membrane"/>
    <property type="evidence" value="ECO:0007669"/>
    <property type="project" value="TreeGrafter"/>
</dbReference>